<dbReference type="CDD" id="cd14750">
    <property type="entry name" value="PBP2_TMBP"/>
    <property type="match status" value="1"/>
</dbReference>
<evidence type="ECO:0000256" key="2">
    <source>
        <dbReference type="ARBA" id="ARBA00022448"/>
    </source>
</evidence>
<evidence type="ECO:0000256" key="3">
    <source>
        <dbReference type="ARBA" id="ARBA00022729"/>
    </source>
</evidence>
<dbReference type="OrthoDB" id="9808332at2"/>
<comment type="caution">
    <text evidence="5">The sequence shown here is derived from an EMBL/GenBank/DDBJ whole genome shotgun (WGS) entry which is preliminary data.</text>
</comment>
<evidence type="ECO:0000313" key="5">
    <source>
        <dbReference type="EMBL" id="GGD39558.1"/>
    </source>
</evidence>
<reference evidence="5 6" key="1">
    <citation type="journal article" date="2014" name="Int. J. Syst. Evol. Microbiol.">
        <title>Complete genome sequence of Corynebacterium casei LMG S-19264T (=DSM 44701T), isolated from a smear-ripened cheese.</title>
        <authorList>
            <consortium name="US DOE Joint Genome Institute (JGI-PGF)"/>
            <person name="Walter F."/>
            <person name="Albersmeier A."/>
            <person name="Kalinowski J."/>
            <person name="Ruckert C."/>
        </authorList>
    </citation>
    <scope>NUCLEOTIDE SEQUENCE [LARGE SCALE GENOMIC DNA]</scope>
    <source>
        <strain evidence="5 6">CGMCC 1.15358</strain>
    </source>
</reference>
<gene>
    <name evidence="5" type="ORF">GCM10010989_12150</name>
</gene>
<organism evidence="5 6">
    <name type="scientific">Croceicoccus pelagius</name>
    <dbReference type="NCBI Taxonomy" id="1703341"/>
    <lineage>
        <taxon>Bacteria</taxon>
        <taxon>Pseudomonadati</taxon>
        <taxon>Pseudomonadota</taxon>
        <taxon>Alphaproteobacteria</taxon>
        <taxon>Sphingomonadales</taxon>
        <taxon>Erythrobacteraceae</taxon>
        <taxon>Croceicoccus</taxon>
    </lineage>
</organism>
<dbReference type="GO" id="GO:1901982">
    <property type="term" value="F:maltose binding"/>
    <property type="evidence" value="ECO:0007669"/>
    <property type="project" value="TreeGrafter"/>
</dbReference>
<dbReference type="GO" id="GO:0015768">
    <property type="term" value="P:maltose transport"/>
    <property type="evidence" value="ECO:0007669"/>
    <property type="project" value="TreeGrafter"/>
</dbReference>
<dbReference type="GO" id="GO:0055052">
    <property type="term" value="C:ATP-binding cassette (ABC) transporter complex, substrate-binding subunit-containing"/>
    <property type="evidence" value="ECO:0007669"/>
    <property type="project" value="TreeGrafter"/>
</dbReference>
<keyword evidence="2" id="KW-0813">Transport</keyword>
<dbReference type="Gene3D" id="3.40.190.10">
    <property type="entry name" value="Periplasmic binding protein-like II"/>
    <property type="match status" value="2"/>
</dbReference>
<protein>
    <submittedName>
        <fullName evidence="5">Sugar ABC transporter substrate-binding protein</fullName>
    </submittedName>
</protein>
<dbReference type="Pfam" id="PF01547">
    <property type="entry name" value="SBP_bac_1"/>
    <property type="match status" value="1"/>
</dbReference>
<sequence length="431" mass="47213">MARLRVLFIAMVALFALGPAQAQRGGAHVSIACGALGIELELCREAAQQWARETGNTVEIVNTPNSSGDRFQLYVQLLSSQSSDIDVLQIDVVWAGMLQTHLADLSEMGEIAQRTMFPALVANNRVGGRFVAVPWFTDAGVLYYRKDLLTKYGYAPPETWDDLTRIAAAIQKAEREAGNRRMWGYVFQAKASESLTCNALEWVSSHGGGSFLAPDRTYTADNPRAAAALDRAAKWVGTISPRGVLNYDEETSRGVFQTGNAVFMRNWPYAWALAQADSSPIRGKVGVVALPAGPGGESAATLGGWQLAVSRYSEHPEAAKDLVRYLTSAKEQKRRAILGAYNPTIISLYQDAEVLEANPFFGTLYPAFENAVARPARPAGARYNQVSDAIWRASYDVLQGDETGRRALENLEEEIARIAFRARWAEKEVGE</sequence>
<dbReference type="PANTHER" id="PTHR30061">
    <property type="entry name" value="MALTOSE-BINDING PERIPLASMIC PROTEIN"/>
    <property type="match status" value="1"/>
</dbReference>
<dbReference type="RefSeq" id="WP_066763325.1">
    <property type="nucleotide sequence ID" value="NZ_BMIO01000003.1"/>
</dbReference>
<dbReference type="InterPro" id="IPR006059">
    <property type="entry name" value="SBP"/>
</dbReference>
<name>A0A916YCS8_9SPHN</name>
<dbReference type="GO" id="GO:0042956">
    <property type="term" value="P:maltodextrin transmembrane transport"/>
    <property type="evidence" value="ECO:0007669"/>
    <property type="project" value="TreeGrafter"/>
</dbReference>
<evidence type="ECO:0000256" key="4">
    <source>
        <dbReference type="SAM" id="SignalP"/>
    </source>
</evidence>
<keyword evidence="6" id="KW-1185">Reference proteome</keyword>
<proteinExistence type="inferred from homology"/>
<evidence type="ECO:0000256" key="1">
    <source>
        <dbReference type="ARBA" id="ARBA00008520"/>
    </source>
</evidence>
<dbReference type="EMBL" id="BMIO01000003">
    <property type="protein sequence ID" value="GGD39558.1"/>
    <property type="molecule type" value="Genomic_DNA"/>
</dbReference>
<dbReference type="Proteomes" id="UP000598997">
    <property type="component" value="Unassembled WGS sequence"/>
</dbReference>
<dbReference type="AlphaFoldDB" id="A0A916YCS8"/>
<keyword evidence="3 4" id="KW-0732">Signal</keyword>
<comment type="similarity">
    <text evidence="1">Belongs to the bacterial solute-binding protein 1 family.</text>
</comment>
<evidence type="ECO:0000313" key="6">
    <source>
        <dbReference type="Proteomes" id="UP000598997"/>
    </source>
</evidence>
<feature type="chain" id="PRO_5037691088" evidence="4">
    <location>
        <begin position="23"/>
        <end position="431"/>
    </location>
</feature>
<accession>A0A916YCS8</accession>
<dbReference type="SUPFAM" id="SSF53850">
    <property type="entry name" value="Periplasmic binding protein-like II"/>
    <property type="match status" value="1"/>
</dbReference>
<feature type="signal peptide" evidence="4">
    <location>
        <begin position="1"/>
        <end position="22"/>
    </location>
</feature>
<dbReference type="PANTHER" id="PTHR30061:SF50">
    <property type="entry name" value="MALTOSE_MALTODEXTRIN-BINDING PERIPLASMIC PROTEIN"/>
    <property type="match status" value="1"/>
</dbReference>